<comment type="similarity">
    <text evidence="2 8">Belongs to the Wnt family.</text>
</comment>
<dbReference type="GO" id="GO:0005125">
    <property type="term" value="F:cytokine activity"/>
    <property type="evidence" value="ECO:0007669"/>
    <property type="project" value="TreeGrafter"/>
</dbReference>
<evidence type="ECO:0000313" key="11">
    <source>
        <dbReference type="Proteomes" id="UP000507470"/>
    </source>
</evidence>
<evidence type="ECO:0000256" key="3">
    <source>
        <dbReference type="ARBA" id="ARBA00022473"/>
    </source>
</evidence>
<feature type="signal peptide" evidence="9">
    <location>
        <begin position="1"/>
        <end position="22"/>
    </location>
</feature>
<feature type="chain" id="PRO_5026670858" description="Protein Wnt" evidence="9">
    <location>
        <begin position="23"/>
        <end position="155"/>
    </location>
</feature>
<evidence type="ECO:0000256" key="4">
    <source>
        <dbReference type="ARBA" id="ARBA00022525"/>
    </source>
</evidence>
<dbReference type="EMBL" id="CACVKT020006490">
    <property type="protein sequence ID" value="CAC5402406.1"/>
    <property type="molecule type" value="Genomic_DNA"/>
</dbReference>
<evidence type="ECO:0000256" key="6">
    <source>
        <dbReference type="ARBA" id="ARBA00022687"/>
    </source>
</evidence>
<keyword evidence="3 8" id="KW-0217">Developmental protein</keyword>
<sequence>MNGINSFGIILSIFLLARSCRSLNESLKRSTEEGLGVNNSTENVDFIVFLNQHSVNEEILHIITNGTSIAQDECQYQFKWDTWNCPVDIALLDRNDSTREASFVQAITAAGIMYAVTKYCEDSGMVCGGCSDNIKFGIRFTQQLLNKMDPEINSS</sequence>
<keyword evidence="11" id="KW-1185">Reference proteome</keyword>
<dbReference type="AlphaFoldDB" id="A0A6J8D3D9"/>
<keyword evidence="9" id="KW-0732">Signal</keyword>
<proteinExistence type="inferred from homology"/>
<keyword evidence="6 8" id="KW-0879">Wnt signaling pathway</keyword>
<evidence type="ECO:0000256" key="9">
    <source>
        <dbReference type="SAM" id="SignalP"/>
    </source>
</evidence>
<dbReference type="OrthoDB" id="5945655at2759"/>
<keyword evidence="4" id="KW-0964">Secreted</keyword>
<dbReference type="Pfam" id="PF00110">
    <property type="entry name" value="wnt"/>
    <property type="match status" value="1"/>
</dbReference>
<dbReference type="GO" id="GO:0030182">
    <property type="term" value="P:neuron differentiation"/>
    <property type="evidence" value="ECO:0007669"/>
    <property type="project" value="TreeGrafter"/>
</dbReference>
<protein>
    <recommendedName>
        <fullName evidence="8">Protein Wnt</fullName>
    </recommendedName>
</protein>
<name>A0A6J8D3D9_MYTCO</name>
<dbReference type="PANTHER" id="PTHR12027">
    <property type="entry name" value="WNT RELATED"/>
    <property type="match status" value="1"/>
</dbReference>
<dbReference type="Proteomes" id="UP000507470">
    <property type="component" value="Unassembled WGS sequence"/>
</dbReference>
<dbReference type="GO" id="GO:0005109">
    <property type="term" value="F:frizzled binding"/>
    <property type="evidence" value="ECO:0007669"/>
    <property type="project" value="TreeGrafter"/>
</dbReference>
<dbReference type="GO" id="GO:0005615">
    <property type="term" value="C:extracellular space"/>
    <property type="evidence" value="ECO:0007669"/>
    <property type="project" value="TreeGrafter"/>
</dbReference>
<dbReference type="GO" id="GO:0060070">
    <property type="term" value="P:canonical Wnt signaling pathway"/>
    <property type="evidence" value="ECO:0007669"/>
    <property type="project" value="TreeGrafter"/>
</dbReference>
<reference evidence="10 11" key="1">
    <citation type="submission" date="2020-06" db="EMBL/GenBank/DDBJ databases">
        <authorList>
            <person name="Li R."/>
            <person name="Bekaert M."/>
        </authorList>
    </citation>
    <scope>NUCLEOTIDE SEQUENCE [LARGE SCALE GENOMIC DNA]</scope>
    <source>
        <strain evidence="11">wild</strain>
    </source>
</reference>
<evidence type="ECO:0000256" key="5">
    <source>
        <dbReference type="ARBA" id="ARBA00022530"/>
    </source>
</evidence>
<evidence type="ECO:0000256" key="2">
    <source>
        <dbReference type="ARBA" id="ARBA00005683"/>
    </source>
</evidence>
<dbReference type="InterPro" id="IPR005817">
    <property type="entry name" value="Wnt"/>
</dbReference>
<keyword evidence="7" id="KW-1015">Disulfide bond</keyword>
<dbReference type="SMART" id="SM00097">
    <property type="entry name" value="WNT1"/>
    <property type="match status" value="1"/>
</dbReference>
<gene>
    <name evidence="10" type="ORF">MCOR_36348</name>
</gene>
<comment type="function">
    <text evidence="8">Ligand for members of the frizzled family of seven transmembrane receptors.</text>
</comment>
<evidence type="ECO:0000256" key="1">
    <source>
        <dbReference type="ARBA" id="ARBA00004498"/>
    </source>
</evidence>
<comment type="subcellular location">
    <subcellularLocation>
        <location evidence="1 8">Secreted</location>
        <location evidence="1 8">Extracellular space</location>
        <location evidence="1 8">Extracellular matrix</location>
    </subcellularLocation>
</comment>
<dbReference type="PANTHER" id="PTHR12027:SF81">
    <property type="entry name" value="WNT INHIBITOR OF DORSAL PROTEIN"/>
    <property type="match status" value="1"/>
</dbReference>
<keyword evidence="5" id="KW-0272">Extracellular matrix</keyword>
<organism evidence="10 11">
    <name type="scientific">Mytilus coruscus</name>
    <name type="common">Sea mussel</name>
    <dbReference type="NCBI Taxonomy" id="42192"/>
    <lineage>
        <taxon>Eukaryota</taxon>
        <taxon>Metazoa</taxon>
        <taxon>Spiralia</taxon>
        <taxon>Lophotrochozoa</taxon>
        <taxon>Mollusca</taxon>
        <taxon>Bivalvia</taxon>
        <taxon>Autobranchia</taxon>
        <taxon>Pteriomorphia</taxon>
        <taxon>Mytilida</taxon>
        <taxon>Mytiloidea</taxon>
        <taxon>Mytilidae</taxon>
        <taxon>Mytilinae</taxon>
        <taxon>Mytilus</taxon>
    </lineage>
</organism>
<evidence type="ECO:0000256" key="7">
    <source>
        <dbReference type="ARBA" id="ARBA00023157"/>
    </source>
</evidence>
<dbReference type="GO" id="GO:0045165">
    <property type="term" value="P:cell fate commitment"/>
    <property type="evidence" value="ECO:0007669"/>
    <property type="project" value="TreeGrafter"/>
</dbReference>
<evidence type="ECO:0000313" key="10">
    <source>
        <dbReference type="EMBL" id="CAC5402406.1"/>
    </source>
</evidence>
<evidence type="ECO:0000256" key="8">
    <source>
        <dbReference type="RuleBase" id="RU003500"/>
    </source>
</evidence>
<accession>A0A6J8D3D9</accession>